<feature type="non-terminal residue" evidence="1">
    <location>
        <position position="1"/>
    </location>
</feature>
<gene>
    <name evidence="1" type="ORF">Tco_0859652</name>
</gene>
<reference evidence="1" key="2">
    <citation type="submission" date="2022-01" db="EMBL/GenBank/DDBJ databases">
        <authorList>
            <person name="Yamashiro T."/>
            <person name="Shiraishi A."/>
            <person name="Satake H."/>
            <person name="Nakayama K."/>
        </authorList>
    </citation>
    <scope>NUCLEOTIDE SEQUENCE</scope>
</reference>
<name>A0ABQ5BCN2_9ASTR</name>
<evidence type="ECO:0000313" key="1">
    <source>
        <dbReference type="EMBL" id="GJT12610.1"/>
    </source>
</evidence>
<keyword evidence="2" id="KW-1185">Reference proteome</keyword>
<accession>A0ABQ5BCN2</accession>
<dbReference type="Proteomes" id="UP001151760">
    <property type="component" value="Unassembled WGS sequence"/>
</dbReference>
<dbReference type="EMBL" id="BQNB010013162">
    <property type="protein sequence ID" value="GJT12610.1"/>
    <property type="molecule type" value="Genomic_DNA"/>
</dbReference>
<organism evidence="1 2">
    <name type="scientific">Tanacetum coccineum</name>
    <dbReference type="NCBI Taxonomy" id="301880"/>
    <lineage>
        <taxon>Eukaryota</taxon>
        <taxon>Viridiplantae</taxon>
        <taxon>Streptophyta</taxon>
        <taxon>Embryophyta</taxon>
        <taxon>Tracheophyta</taxon>
        <taxon>Spermatophyta</taxon>
        <taxon>Magnoliopsida</taxon>
        <taxon>eudicotyledons</taxon>
        <taxon>Gunneridae</taxon>
        <taxon>Pentapetalae</taxon>
        <taxon>asterids</taxon>
        <taxon>campanulids</taxon>
        <taxon>Asterales</taxon>
        <taxon>Asteraceae</taxon>
        <taxon>Asteroideae</taxon>
        <taxon>Anthemideae</taxon>
        <taxon>Anthemidinae</taxon>
        <taxon>Tanacetum</taxon>
    </lineage>
</organism>
<comment type="caution">
    <text evidence="1">The sequence shown here is derived from an EMBL/GenBank/DDBJ whole genome shotgun (WGS) entry which is preliminary data.</text>
</comment>
<reference evidence="1" key="1">
    <citation type="journal article" date="2022" name="Int. J. Mol. Sci.">
        <title>Draft Genome of Tanacetum Coccineum: Genomic Comparison of Closely Related Tanacetum-Family Plants.</title>
        <authorList>
            <person name="Yamashiro T."/>
            <person name="Shiraishi A."/>
            <person name="Nakayama K."/>
            <person name="Satake H."/>
        </authorList>
    </citation>
    <scope>NUCLEOTIDE SEQUENCE</scope>
</reference>
<sequence>IPDDLDHETDYFKFLYWLASKFDNYWELDKNIKSGLREFYVNRRKKGTINDLEPCKEYIKKTCSDLFFKPYLDAQDGKYIYKIIDRDYSPISTPDRHDISNPDELCQTEEFTVVRYSIGSYEEFITVGPSKISIVEKTPGSMSCIYHELFNKKDRGWAITRTK</sequence>
<protein>
    <submittedName>
        <fullName evidence="1">Uncharacterized protein</fullName>
    </submittedName>
</protein>
<evidence type="ECO:0000313" key="2">
    <source>
        <dbReference type="Proteomes" id="UP001151760"/>
    </source>
</evidence>
<proteinExistence type="predicted"/>